<dbReference type="Proteomes" id="UP000789920">
    <property type="component" value="Unassembled WGS sequence"/>
</dbReference>
<comment type="caution">
    <text evidence="1">The sequence shown here is derived from an EMBL/GenBank/DDBJ whole genome shotgun (WGS) entry which is preliminary data.</text>
</comment>
<sequence length="74" mass="8558">MGGSSKSWKSEVEKALLKYGLNCFNFSDFVNPRKIGEGRFSHVHKAEWKNPKLMVALKSRKFKETVDVDRIVKE</sequence>
<feature type="non-terminal residue" evidence="1">
    <location>
        <position position="74"/>
    </location>
</feature>
<proteinExistence type="predicted"/>
<evidence type="ECO:0000313" key="1">
    <source>
        <dbReference type="EMBL" id="CAG8699996.1"/>
    </source>
</evidence>
<keyword evidence="2" id="KW-1185">Reference proteome</keyword>
<accession>A0ACA9PAA4</accession>
<organism evidence="1 2">
    <name type="scientific">Racocetra persica</name>
    <dbReference type="NCBI Taxonomy" id="160502"/>
    <lineage>
        <taxon>Eukaryota</taxon>
        <taxon>Fungi</taxon>
        <taxon>Fungi incertae sedis</taxon>
        <taxon>Mucoromycota</taxon>
        <taxon>Glomeromycotina</taxon>
        <taxon>Glomeromycetes</taxon>
        <taxon>Diversisporales</taxon>
        <taxon>Gigasporaceae</taxon>
        <taxon>Racocetra</taxon>
    </lineage>
</organism>
<reference evidence="1" key="1">
    <citation type="submission" date="2021-06" db="EMBL/GenBank/DDBJ databases">
        <authorList>
            <person name="Kallberg Y."/>
            <person name="Tangrot J."/>
            <person name="Rosling A."/>
        </authorList>
    </citation>
    <scope>NUCLEOTIDE SEQUENCE</scope>
    <source>
        <strain evidence="1">MA461A</strain>
    </source>
</reference>
<evidence type="ECO:0000313" key="2">
    <source>
        <dbReference type="Proteomes" id="UP000789920"/>
    </source>
</evidence>
<name>A0ACA9PAA4_9GLOM</name>
<dbReference type="EMBL" id="CAJVQC010019273">
    <property type="protein sequence ID" value="CAG8699996.1"/>
    <property type="molecule type" value="Genomic_DNA"/>
</dbReference>
<gene>
    <name evidence="1" type="ORF">RPERSI_LOCUS9978</name>
</gene>
<protein>
    <submittedName>
        <fullName evidence="1">20088_t:CDS:1</fullName>
    </submittedName>
</protein>